<dbReference type="GO" id="GO:0016853">
    <property type="term" value="F:isomerase activity"/>
    <property type="evidence" value="ECO:0007669"/>
    <property type="project" value="UniProtKB-KW"/>
</dbReference>
<feature type="region of interest" description="Disordered" evidence="3">
    <location>
        <begin position="159"/>
        <end position="178"/>
    </location>
</feature>
<name>A0A316V1Y1_9BASI</name>
<feature type="domain" description="Thioesterase" evidence="4">
    <location>
        <begin position="58"/>
        <end position="128"/>
    </location>
</feature>
<dbReference type="PANTHER" id="PTHR21660:SF1">
    <property type="entry name" value="ACYL-COENZYME A THIOESTERASE 13"/>
    <property type="match status" value="1"/>
</dbReference>
<dbReference type="InterPro" id="IPR029069">
    <property type="entry name" value="HotDog_dom_sf"/>
</dbReference>
<dbReference type="OrthoDB" id="46529at2759"/>
<protein>
    <submittedName>
        <fullName evidence="5">Thioesterase/thiol ester dehydrase-isomerase</fullName>
    </submittedName>
</protein>
<dbReference type="NCBIfam" id="TIGR00369">
    <property type="entry name" value="unchar_dom_1"/>
    <property type="match status" value="1"/>
</dbReference>
<dbReference type="SUPFAM" id="SSF54637">
    <property type="entry name" value="Thioesterase/thiol ester dehydrase-isomerase"/>
    <property type="match status" value="1"/>
</dbReference>
<comment type="similarity">
    <text evidence="1">Belongs to the thioesterase PaaI family.</text>
</comment>
<dbReference type="PANTHER" id="PTHR21660">
    <property type="entry name" value="THIOESTERASE SUPERFAMILY MEMBER-RELATED"/>
    <property type="match status" value="1"/>
</dbReference>
<dbReference type="AlphaFoldDB" id="A0A316V1Y1"/>
<evidence type="ECO:0000256" key="3">
    <source>
        <dbReference type="SAM" id="MobiDB-lite"/>
    </source>
</evidence>
<dbReference type="InterPro" id="IPR039298">
    <property type="entry name" value="ACOT13"/>
</dbReference>
<dbReference type="Gene3D" id="3.10.129.10">
    <property type="entry name" value="Hotdog Thioesterase"/>
    <property type="match status" value="1"/>
</dbReference>
<dbReference type="CDD" id="cd03443">
    <property type="entry name" value="PaaI_thioesterase"/>
    <property type="match status" value="1"/>
</dbReference>
<dbReference type="Proteomes" id="UP000245884">
    <property type="component" value="Unassembled WGS sequence"/>
</dbReference>
<dbReference type="STRING" id="1569628.A0A316V1Y1"/>
<keyword evidence="5" id="KW-0413">Isomerase</keyword>
<proteinExistence type="inferred from homology"/>
<evidence type="ECO:0000313" key="5">
    <source>
        <dbReference type="EMBL" id="PWN30561.1"/>
    </source>
</evidence>
<organism evidence="5 6">
    <name type="scientific">Jaminaea rosea</name>
    <dbReference type="NCBI Taxonomy" id="1569628"/>
    <lineage>
        <taxon>Eukaryota</taxon>
        <taxon>Fungi</taxon>
        <taxon>Dikarya</taxon>
        <taxon>Basidiomycota</taxon>
        <taxon>Ustilaginomycotina</taxon>
        <taxon>Exobasidiomycetes</taxon>
        <taxon>Microstromatales</taxon>
        <taxon>Microstromatales incertae sedis</taxon>
        <taxon>Jaminaea</taxon>
    </lineage>
</organism>
<keyword evidence="6" id="KW-1185">Reference proteome</keyword>
<reference evidence="5 6" key="1">
    <citation type="journal article" date="2018" name="Mol. Biol. Evol.">
        <title>Broad Genomic Sampling Reveals a Smut Pathogenic Ancestry of the Fungal Clade Ustilaginomycotina.</title>
        <authorList>
            <person name="Kijpornyongpan T."/>
            <person name="Mondo S.J."/>
            <person name="Barry K."/>
            <person name="Sandor L."/>
            <person name="Lee J."/>
            <person name="Lipzen A."/>
            <person name="Pangilinan J."/>
            <person name="LaButti K."/>
            <person name="Hainaut M."/>
            <person name="Henrissat B."/>
            <person name="Grigoriev I.V."/>
            <person name="Spatafora J.W."/>
            <person name="Aime M.C."/>
        </authorList>
    </citation>
    <scope>NUCLEOTIDE SEQUENCE [LARGE SCALE GENOMIC DNA]</scope>
    <source>
        <strain evidence="5 6">MCA 5214</strain>
    </source>
</reference>
<dbReference type="InterPro" id="IPR006683">
    <property type="entry name" value="Thioestr_dom"/>
</dbReference>
<evidence type="ECO:0000313" key="6">
    <source>
        <dbReference type="Proteomes" id="UP000245884"/>
    </source>
</evidence>
<dbReference type="Pfam" id="PF03061">
    <property type="entry name" value="4HBT"/>
    <property type="match status" value="1"/>
</dbReference>
<evidence type="ECO:0000256" key="2">
    <source>
        <dbReference type="ARBA" id="ARBA00022801"/>
    </source>
</evidence>
<gene>
    <name evidence="5" type="ORF">BDZ90DRAFT_215130</name>
</gene>
<dbReference type="RefSeq" id="XP_025365173.1">
    <property type="nucleotide sequence ID" value="XM_025504207.1"/>
</dbReference>
<evidence type="ECO:0000256" key="1">
    <source>
        <dbReference type="ARBA" id="ARBA00008324"/>
    </source>
</evidence>
<keyword evidence="2" id="KW-0378">Hydrolase</keyword>
<evidence type="ECO:0000259" key="4">
    <source>
        <dbReference type="Pfam" id="PF03061"/>
    </source>
</evidence>
<dbReference type="EMBL" id="KZ819662">
    <property type="protein sequence ID" value="PWN30561.1"/>
    <property type="molecule type" value="Genomic_DNA"/>
</dbReference>
<accession>A0A316V1Y1</accession>
<dbReference type="InterPro" id="IPR003736">
    <property type="entry name" value="PAAI_dom"/>
</dbReference>
<sequence length="178" mass="18944">MSPPPSACQLFVQRVTRAFMLNNGHDTTTISALRILSAKPGLVRARLPIGSHNVNRLGSVHGGLICTLVDTMGSLALASKGLYSTGVSTDIHTTFAKAAGKAGDEVDVLGEVTTLGRTLATTRVEVRHPVSDALLAFGSHTKFVGKAFGHEENVEFDESGEKVVKGKQPEEWGDVRLH</sequence>
<dbReference type="GeneID" id="37026030"/>
<dbReference type="GO" id="GO:0047617">
    <property type="term" value="F:fatty acyl-CoA hydrolase activity"/>
    <property type="evidence" value="ECO:0007669"/>
    <property type="project" value="InterPro"/>
</dbReference>